<feature type="signal peptide" evidence="1">
    <location>
        <begin position="1"/>
        <end position="15"/>
    </location>
</feature>
<protein>
    <submittedName>
        <fullName evidence="2">SFRICE_012706</fullName>
    </submittedName>
</protein>
<dbReference type="PANTHER" id="PTHR11008:SF9">
    <property type="entry name" value="PROTEIN TAKEOUT-LIKE PROTEIN"/>
    <property type="match status" value="1"/>
</dbReference>
<name>A0A2H1W3M4_SPOFR</name>
<sequence length="256" mass="27737">MKLVLVLMLCALAAAAPKSNKPVLPAQVADTIEGRNILVNTLVRQLIAYIRFVVNNGSSIFNIPVLDPLDLEHYHLHVPAGIVNLDLVLNKIFATGLGKFVVHKSDLDLANLTFDLDLSVPVIDAVAEEYDLLGDLFTAIPLYGKGKAVFQVENLRFRAKLFLGQSADGKSVLIDKIENAALEVPTLKSELTGVIGGGDIDGIVNSVIEEVVIDYINRFQGAIGKTAGSLMISGLNPLLEQLDTWRYIAVLLPRSQ</sequence>
<organism evidence="2">
    <name type="scientific">Spodoptera frugiperda</name>
    <name type="common">Fall armyworm</name>
    <dbReference type="NCBI Taxonomy" id="7108"/>
    <lineage>
        <taxon>Eukaryota</taxon>
        <taxon>Metazoa</taxon>
        <taxon>Ecdysozoa</taxon>
        <taxon>Arthropoda</taxon>
        <taxon>Hexapoda</taxon>
        <taxon>Insecta</taxon>
        <taxon>Pterygota</taxon>
        <taxon>Neoptera</taxon>
        <taxon>Endopterygota</taxon>
        <taxon>Lepidoptera</taxon>
        <taxon>Glossata</taxon>
        <taxon>Ditrysia</taxon>
        <taxon>Noctuoidea</taxon>
        <taxon>Noctuidae</taxon>
        <taxon>Amphipyrinae</taxon>
        <taxon>Spodoptera</taxon>
    </lineage>
</organism>
<reference evidence="2" key="1">
    <citation type="submission" date="2016-07" db="EMBL/GenBank/DDBJ databases">
        <authorList>
            <person name="Bretaudeau A."/>
        </authorList>
    </citation>
    <scope>NUCLEOTIDE SEQUENCE</scope>
    <source>
        <strain evidence="2">Rice</strain>
        <tissue evidence="2">Whole body</tissue>
    </source>
</reference>
<dbReference type="Pfam" id="PF06585">
    <property type="entry name" value="JHBP"/>
    <property type="match status" value="1"/>
</dbReference>
<accession>A0A2H1W3M4</accession>
<keyword evidence="1" id="KW-0732">Signal</keyword>
<dbReference type="PANTHER" id="PTHR11008">
    <property type="entry name" value="PROTEIN TAKEOUT-LIKE PROTEIN"/>
    <property type="match status" value="1"/>
</dbReference>
<feature type="chain" id="PRO_5013668752" evidence="1">
    <location>
        <begin position="16"/>
        <end position="256"/>
    </location>
</feature>
<dbReference type="InterPro" id="IPR038606">
    <property type="entry name" value="To_sf"/>
</dbReference>
<gene>
    <name evidence="2" type="ORF">SFRICE_012706</name>
</gene>
<dbReference type="EMBL" id="ODYU01006090">
    <property type="protein sequence ID" value="SOQ47627.1"/>
    <property type="molecule type" value="Genomic_DNA"/>
</dbReference>
<dbReference type="Gene3D" id="3.15.10.30">
    <property type="entry name" value="Haemolymph juvenile hormone binding protein"/>
    <property type="match status" value="1"/>
</dbReference>
<dbReference type="SMART" id="SM00700">
    <property type="entry name" value="JHBP"/>
    <property type="match status" value="1"/>
</dbReference>
<dbReference type="AlphaFoldDB" id="A0A2H1W3M4"/>
<evidence type="ECO:0000256" key="1">
    <source>
        <dbReference type="SAM" id="SignalP"/>
    </source>
</evidence>
<dbReference type="InterPro" id="IPR010562">
    <property type="entry name" value="Haemolymph_juvenile_hormone-bd"/>
</dbReference>
<proteinExistence type="predicted"/>
<evidence type="ECO:0000313" key="2">
    <source>
        <dbReference type="EMBL" id="SOQ47627.1"/>
    </source>
</evidence>